<accession>A0A165DY52</accession>
<dbReference type="SUPFAM" id="SSF52151">
    <property type="entry name" value="FabD/lysophospholipase-like"/>
    <property type="match status" value="1"/>
</dbReference>
<evidence type="ECO:0000256" key="9">
    <source>
        <dbReference type="ARBA" id="ARBA00023098"/>
    </source>
</evidence>
<dbReference type="InterPro" id="IPR016035">
    <property type="entry name" value="Acyl_Trfase/lysoPLipase"/>
</dbReference>
<dbReference type="EC" id="3.1.1.5" evidence="3 12"/>
<dbReference type="PROSITE" id="PS01237">
    <property type="entry name" value="UPF0028"/>
    <property type="match status" value="1"/>
</dbReference>
<dbReference type="SMART" id="SM00100">
    <property type="entry name" value="cNMP"/>
    <property type="match status" value="1"/>
</dbReference>
<feature type="region of interest" description="Disordered" evidence="13">
    <location>
        <begin position="728"/>
        <end position="753"/>
    </location>
</feature>
<keyword evidence="10 12" id="KW-0472">Membrane</keyword>
<evidence type="ECO:0000256" key="8">
    <source>
        <dbReference type="ARBA" id="ARBA00022989"/>
    </source>
</evidence>
<feature type="region of interest" description="Disordered" evidence="13">
    <location>
        <begin position="495"/>
        <end position="538"/>
    </location>
</feature>
<feature type="domain" description="PNPLA" evidence="15">
    <location>
        <begin position="1215"/>
        <end position="1379"/>
    </location>
</feature>
<evidence type="ECO:0000256" key="5">
    <source>
        <dbReference type="ARBA" id="ARBA00022692"/>
    </source>
</evidence>
<dbReference type="InterPro" id="IPR018490">
    <property type="entry name" value="cNMP-bd_dom_sf"/>
</dbReference>
<keyword evidence="8 12" id="KW-1133">Transmembrane helix</keyword>
<sequence length="1522" mass="166932">MEQEAAQAVHSTVPPSSPHAVVAFLRAVWFLIIYLLAWIRTLVAFSTVSVPRFIYLVVTYSLTLQLTFPYLVSIFIILAIGVSVASHYWYFAKYRELKEEPLPKGDAKELHPDVVSDTPPNFHSYLDEFLQAVRVFGFLERNVFHELARHLQTRRLIAGDAISLDQDHSFYAVIDGVVQVYAQQGSSASGHDSGGGLDEDDLNGYQLLNEVSSGGTLSSLFTILSLFTEDVPISWPDPQEEEEDLATALILAPRQTMSPLNLGAEADVPRFTLPLSKRENGSGSPVSSAEPSEGATVRELDDEIPTSRVRIQGTPDFIETPPARQTPLGGRSTPHSRRPDYKRSASLLHDVRHGTVARASTDTTLAVIPAEAFRRLTKNFPKASAHIVQVILTRFSRVTFNVAHKYLGLTTELLRTEKSINDLACHPLPTSFYEGGGMQRLRQRFAPEFGSDKSSDSPDTDYFAYEPVSNNGTARNTPFAKPMPALTRTKIADGVSTSAPSTVSGTTATTRDNSVLPSQTRWTSSNQRSSTSYNAKTPIAPMTPAFPVRSSLTQVGAGDLFSMTNPSSEYVPTFNRSNSAAATPFLGPRKRGKSDASMQDISSLMMDDFDLREEVMTCLARSIGLQQPSAPESTEPSPAVTPGGGGLGAYGSPLGPLSALQMPDDTSSITGQTANTSTGIPAVVENAIEILYFTGGSTLVHAGERNAGLFFVIDGFLECFLPVEDRDKDKQTSMNGTTADAEPKLFQPNGQGPRLTTTLKGVPPPINKKKRSMSSKYLFTVKRGGIAGYLSAMSGIPSYIDIRAKTDVYVGFLPANALERLLERQPIVLLTLAKRLISLLSPLVLHIDSALDWMQVNGGQVIWREGDVSDSFYIVINGRLREIHDKDGDDVEILAEYGLGDTVGELDVITGSPRATTLHAIRDTELIRMPLTLFNAISARHPQATVQLLRMIASRNKLRAESGLGGTGPTHGPSLGMAHELAKNNMNLKTVAILPVTKDVPIGVFAKKLQTALEGIGAPTSCLDQNVVTTHLGRHAFTRVGKLKLAGWFADQEQRYRIVLYVADTAPSSPWTQTCIRQADCVLMVGFGDDPSVGEYERVVLSTKTTARKELVLLHPERTVTPGSTREWLKNRSWVHMHHHVELPGLVVPVLNTPIVHSQGKDPKAMAAFKMLKETVQSGIQRYRRLGYIPRPTRPEQTSDFSRLARRLCGKSVGVVLGGGGARGLSHLGALRALEERGVPIDLIGGTSIGSFIGGLYAREGDLFSSAGRAKWFSSRMTNVWRILSDVTWPVIAYTTGHEFNRAIYKCFYDVHIEDMWIPFFCNTVSLNWSRIEIHDSGYAWRYIRASMTLVGLMPPLSDHGNMLVDGGYIDNLPVSTMLQKGANIVFAVDVGGVADTSPRFFGDSVSGWWVLLNRWNPFSDARKIPPITEIQGRLAYVSSVRYLEEAKNLPGCMYMRLPVQQYGIMDFGKFAEIQKLGYTSARGMLEAWGEEDKLPIPRVDGGEGEGEKRGKKGRRERRNSI</sequence>
<feature type="transmembrane region" description="Helical" evidence="12">
    <location>
        <begin position="68"/>
        <end position="91"/>
    </location>
</feature>
<dbReference type="InParanoid" id="A0A165DY52"/>
<comment type="function">
    <text evidence="12">Intracellular phospholipase B that catalyzes the double deacylation of phosphatidylcholine (PC) to glycerophosphocholine (GroPCho). Plays an important role in membrane lipid homeostasis.</text>
</comment>
<evidence type="ECO:0000256" key="3">
    <source>
        <dbReference type="ARBA" id="ARBA00013274"/>
    </source>
</evidence>
<evidence type="ECO:0000256" key="2">
    <source>
        <dbReference type="ARBA" id="ARBA00006636"/>
    </source>
</evidence>
<feature type="compositionally biased region" description="Basic residues" evidence="13">
    <location>
        <begin position="1510"/>
        <end position="1522"/>
    </location>
</feature>
<feature type="region of interest" description="Disordered" evidence="13">
    <location>
        <begin position="625"/>
        <end position="652"/>
    </location>
</feature>
<proteinExistence type="inferred from homology"/>
<evidence type="ECO:0000256" key="11">
    <source>
        <dbReference type="PROSITE-ProRule" id="PRU01161"/>
    </source>
</evidence>
<evidence type="ECO:0000256" key="10">
    <source>
        <dbReference type="ARBA" id="ARBA00023136"/>
    </source>
</evidence>
<keyword evidence="12" id="KW-0256">Endoplasmic reticulum</keyword>
<dbReference type="GO" id="GO:0016042">
    <property type="term" value="P:lipid catabolic process"/>
    <property type="evidence" value="ECO:0007669"/>
    <property type="project" value="UniProtKB-UniRule"/>
</dbReference>
<keyword evidence="5 12" id="KW-0812">Transmembrane</keyword>
<keyword evidence="17" id="KW-1185">Reference proteome</keyword>
<dbReference type="CDD" id="cd00038">
    <property type="entry name" value="CAP_ED"/>
    <property type="match status" value="2"/>
</dbReference>
<evidence type="ECO:0000256" key="4">
    <source>
        <dbReference type="ARBA" id="ARBA00018317"/>
    </source>
</evidence>
<dbReference type="STRING" id="1353952.A0A165DY52"/>
<dbReference type="PANTHER" id="PTHR14226">
    <property type="entry name" value="NEUROPATHY TARGET ESTERASE/SWISS CHEESE D.MELANOGASTER"/>
    <property type="match status" value="1"/>
</dbReference>
<dbReference type="SUPFAM" id="SSF51206">
    <property type="entry name" value="cAMP-binding domain-like"/>
    <property type="match status" value="3"/>
</dbReference>
<comment type="subcellular location">
    <subcellularLocation>
        <location evidence="12">Endoplasmic reticulum membrane</location>
    </subcellularLocation>
    <subcellularLocation>
        <location evidence="1">Membrane</location>
    </subcellularLocation>
</comment>
<dbReference type="GO" id="GO:0005789">
    <property type="term" value="C:endoplasmic reticulum membrane"/>
    <property type="evidence" value="ECO:0007669"/>
    <property type="project" value="UniProtKB-SubCell"/>
</dbReference>
<evidence type="ECO:0000256" key="12">
    <source>
        <dbReference type="RuleBase" id="RU362043"/>
    </source>
</evidence>
<evidence type="ECO:0000256" key="13">
    <source>
        <dbReference type="SAM" id="MobiDB-lite"/>
    </source>
</evidence>
<keyword evidence="9 11" id="KW-0443">Lipid metabolism</keyword>
<feature type="domain" description="Cyclic nucleotide-binding" evidence="14">
    <location>
        <begin position="835"/>
        <end position="937"/>
    </location>
</feature>
<feature type="region of interest" description="Disordered" evidence="13">
    <location>
        <begin position="274"/>
        <end position="340"/>
    </location>
</feature>
<dbReference type="Pfam" id="PF00027">
    <property type="entry name" value="cNMP_binding"/>
    <property type="match status" value="1"/>
</dbReference>
<evidence type="ECO:0000256" key="1">
    <source>
        <dbReference type="ARBA" id="ARBA00004370"/>
    </source>
</evidence>
<evidence type="ECO:0000259" key="14">
    <source>
        <dbReference type="PROSITE" id="PS50042"/>
    </source>
</evidence>
<reference evidence="16 17" key="1">
    <citation type="journal article" date="2016" name="Mol. Biol. Evol.">
        <title>Comparative Genomics of Early-Diverging Mushroom-Forming Fungi Provides Insights into the Origins of Lignocellulose Decay Capabilities.</title>
        <authorList>
            <person name="Nagy L.G."/>
            <person name="Riley R."/>
            <person name="Tritt A."/>
            <person name="Adam C."/>
            <person name="Daum C."/>
            <person name="Floudas D."/>
            <person name="Sun H."/>
            <person name="Yadav J.S."/>
            <person name="Pangilinan J."/>
            <person name="Larsson K.H."/>
            <person name="Matsuura K."/>
            <person name="Barry K."/>
            <person name="Labutti K."/>
            <person name="Kuo R."/>
            <person name="Ohm R.A."/>
            <person name="Bhattacharya S.S."/>
            <person name="Shirouzu T."/>
            <person name="Yoshinaga Y."/>
            <person name="Martin F.M."/>
            <person name="Grigoriev I.V."/>
            <person name="Hibbett D.S."/>
        </authorList>
    </citation>
    <scope>NUCLEOTIDE SEQUENCE [LARGE SCALE GENOMIC DNA]</scope>
    <source>
        <strain evidence="16 17">HHB12733</strain>
    </source>
</reference>
<keyword evidence="6 11" id="KW-0378">Hydrolase</keyword>
<organism evidence="16 17">
    <name type="scientific">Calocera cornea HHB12733</name>
    <dbReference type="NCBI Taxonomy" id="1353952"/>
    <lineage>
        <taxon>Eukaryota</taxon>
        <taxon>Fungi</taxon>
        <taxon>Dikarya</taxon>
        <taxon>Basidiomycota</taxon>
        <taxon>Agaricomycotina</taxon>
        <taxon>Dacrymycetes</taxon>
        <taxon>Dacrymycetales</taxon>
        <taxon>Dacrymycetaceae</taxon>
        <taxon>Calocera</taxon>
    </lineage>
</organism>
<feature type="region of interest" description="Disordered" evidence="13">
    <location>
        <begin position="1495"/>
        <end position="1522"/>
    </location>
</feature>
<feature type="compositionally biased region" description="Polar residues" evidence="13">
    <location>
        <begin position="281"/>
        <end position="290"/>
    </location>
</feature>
<gene>
    <name evidence="16" type="ORF">CALCODRAFT_519844</name>
</gene>
<dbReference type="InterPro" id="IPR056556">
    <property type="entry name" value="NTE1_P-loop_dom"/>
</dbReference>
<comment type="catalytic activity">
    <reaction evidence="12">
        <text>a 1-acyl-sn-glycero-3-phosphocholine + H2O = sn-glycerol 3-phosphocholine + a fatty acid + H(+)</text>
        <dbReference type="Rhea" id="RHEA:15177"/>
        <dbReference type="ChEBI" id="CHEBI:15377"/>
        <dbReference type="ChEBI" id="CHEBI:15378"/>
        <dbReference type="ChEBI" id="CHEBI:16870"/>
        <dbReference type="ChEBI" id="CHEBI:28868"/>
        <dbReference type="ChEBI" id="CHEBI:58168"/>
        <dbReference type="EC" id="3.1.1.5"/>
    </reaction>
</comment>
<dbReference type="PANTHER" id="PTHR14226:SF29">
    <property type="entry name" value="NEUROPATHY TARGET ESTERASE SWS"/>
    <property type="match status" value="1"/>
</dbReference>
<dbReference type="GO" id="GO:0046470">
    <property type="term" value="P:phosphatidylcholine metabolic process"/>
    <property type="evidence" value="ECO:0007669"/>
    <property type="project" value="InterPro"/>
</dbReference>
<feature type="compositionally biased region" description="Low complexity" evidence="13">
    <location>
        <begin position="628"/>
        <end position="638"/>
    </location>
</feature>
<feature type="active site" description="Proton acceptor" evidence="11">
    <location>
        <position position="1366"/>
    </location>
</feature>
<dbReference type="Pfam" id="PF01734">
    <property type="entry name" value="Patatin"/>
    <property type="match status" value="1"/>
</dbReference>
<dbReference type="Gene3D" id="2.60.120.10">
    <property type="entry name" value="Jelly Rolls"/>
    <property type="match status" value="3"/>
</dbReference>
<dbReference type="InterPro" id="IPR014710">
    <property type="entry name" value="RmlC-like_jellyroll"/>
</dbReference>
<feature type="short sequence motif" description="GXSXG" evidence="11">
    <location>
        <begin position="1246"/>
        <end position="1250"/>
    </location>
</feature>
<dbReference type="PROSITE" id="PS51635">
    <property type="entry name" value="PNPLA"/>
    <property type="match status" value="1"/>
</dbReference>
<dbReference type="PROSITE" id="PS50042">
    <property type="entry name" value="CNMP_BINDING_3"/>
    <property type="match status" value="1"/>
</dbReference>
<dbReference type="Proteomes" id="UP000076842">
    <property type="component" value="Unassembled WGS sequence"/>
</dbReference>
<keyword evidence="7 11" id="KW-0442">Lipid degradation</keyword>
<name>A0A165DY52_9BASI</name>
<evidence type="ECO:0000259" key="15">
    <source>
        <dbReference type="PROSITE" id="PS51635"/>
    </source>
</evidence>
<dbReference type="OrthoDB" id="421051at2759"/>
<feature type="active site" description="Nucleophile" evidence="11">
    <location>
        <position position="1248"/>
    </location>
</feature>
<evidence type="ECO:0000256" key="7">
    <source>
        <dbReference type="ARBA" id="ARBA00022963"/>
    </source>
</evidence>
<dbReference type="InterPro" id="IPR000595">
    <property type="entry name" value="cNMP-bd_dom"/>
</dbReference>
<dbReference type="EMBL" id="KV424029">
    <property type="protein sequence ID" value="KZT53781.1"/>
    <property type="molecule type" value="Genomic_DNA"/>
</dbReference>
<dbReference type="FunCoup" id="A0A165DY52">
    <property type="interactions" value="133"/>
</dbReference>
<evidence type="ECO:0000313" key="16">
    <source>
        <dbReference type="EMBL" id="KZT53781.1"/>
    </source>
</evidence>
<dbReference type="InterPro" id="IPR050301">
    <property type="entry name" value="NTE"/>
</dbReference>
<feature type="short sequence motif" description="DGA/G" evidence="11">
    <location>
        <begin position="1366"/>
        <end position="1368"/>
    </location>
</feature>
<dbReference type="GO" id="GO:0004622">
    <property type="term" value="F:phosphatidylcholine lysophospholipase activity"/>
    <property type="evidence" value="ECO:0007669"/>
    <property type="project" value="UniProtKB-EC"/>
</dbReference>
<evidence type="ECO:0000256" key="6">
    <source>
        <dbReference type="ARBA" id="ARBA00022801"/>
    </source>
</evidence>
<dbReference type="InterPro" id="IPR001423">
    <property type="entry name" value="LysoPLipase_patatin_CS"/>
</dbReference>
<feature type="short sequence motif" description="GXGXXG" evidence="11">
    <location>
        <begin position="1219"/>
        <end position="1224"/>
    </location>
</feature>
<comment type="similarity">
    <text evidence="2 12">Belongs to the NTE family.</text>
</comment>
<dbReference type="Gene3D" id="3.40.1090.10">
    <property type="entry name" value="Cytosolic phospholipase A2 catalytic domain"/>
    <property type="match status" value="2"/>
</dbReference>
<protein>
    <recommendedName>
        <fullName evidence="4 12">Lysophospholipase NTE1</fullName>
        <ecNumber evidence="3 12">3.1.1.5</ecNumber>
    </recommendedName>
    <alternativeName>
        <fullName evidence="12">Intracellular phospholipase B</fullName>
    </alternativeName>
</protein>
<dbReference type="Pfam" id="PF24179">
    <property type="entry name" value="NTE_Ploop"/>
    <property type="match status" value="1"/>
</dbReference>
<evidence type="ECO:0000313" key="17">
    <source>
        <dbReference type="Proteomes" id="UP000076842"/>
    </source>
</evidence>
<dbReference type="InterPro" id="IPR002641">
    <property type="entry name" value="PNPLA_dom"/>
</dbReference>
<feature type="compositionally biased region" description="Polar residues" evidence="13">
    <location>
        <begin position="495"/>
        <end position="535"/>
    </location>
</feature>